<accession>H6WXC0</accession>
<proteinExistence type="predicted"/>
<gene>
    <name evidence="1" type="ORF">pVp-1_0029</name>
</gene>
<dbReference type="KEGG" id="vg:14013295"/>
<dbReference type="Proteomes" id="UP000007520">
    <property type="component" value="Segment"/>
</dbReference>
<sequence length="70" mass="7645">MSRKILCAGCNKAAIIINDGAVAKGTVVRCRKCEENLQKQLQNLSFLAKMYENKKANPLGDLFGKNGFGI</sequence>
<evidence type="ECO:0000313" key="2">
    <source>
        <dbReference type="Proteomes" id="UP000007520"/>
    </source>
</evidence>
<keyword evidence="2" id="KW-1185">Reference proteome</keyword>
<reference evidence="1 2" key="1">
    <citation type="journal article" date="2012" name="J. Virol.">
        <title>Complete Genome Sequence of a Novel Marine Siphovirus, pVp-1, Infecting Vibrio parahaemolyticus.</title>
        <authorList>
            <person name="Kim J.H."/>
            <person name="Jun J.W."/>
            <person name="Choresca C.H."/>
            <person name="Shin S.P."/>
            <person name="Han J.E."/>
            <person name="Park S.C."/>
        </authorList>
    </citation>
    <scope>NUCLEOTIDE SEQUENCE [LARGE SCALE GENOMIC DNA]</scope>
</reference>
<dbReference type="GeneID" id="14013295"/>
<evidence type="ECO:0000313" key="1">
    <source>
        <dbReference type="EMBL" id="AFB83886.1"/>
    </source>
</evidence>
<dbReference type="RefSeq" id="YP_007007852.1">
    <property type="nucleotide sequence ID" value="NC_019529.1"/>
</dbReference>
<organism evidence="1 2">
    <name type="scientific">Vibrio phage pVp-1</name>
    <dbReference type="NCBI Taxonomy" id="1150989"/>
    <lineage>
        <taxon>Viruses</taxon>
        <taxon>Duplodnaviria</taxon>
        <taxon>Heunggongvirae</taxon>
        <taxon>Uroviricota</taxon>
        <taxon>Caudoviricetes</taxon>
        <taxon>Demerecviridae</taxon>
        <taxon>Ermolyevavirinae</taxon>
        <taxon>Vipunavirus</taxon>
        <taxon>Vipunavirus pVp1</taxon>
    </lineage>
</organism>
<protein>
    <submittedName>
        <fullName evidence="1">Uncharacterized protein</fullName>
    </submittedName>
</protein>
<name>H6WXC0_9CAUD</name>
<dbReference type="EMBL" id="JQ340389">
    <property type="protein sequence ID" value="AFB83886.1"/>
    <property type="molecule type" value="Genomic_DNA"/>
</dbReference>